<sequence>MKFLSVLLLAFSLTFATQTADESDEFESEFKSTSEVFDPLSGYNRAMTSFNDFMFKNVLDPVVSGYRYVMPEEGRSAVGNFFDNLLYPVRLINNLLQLKFRAAGDETLRFIANTIVGFAGISDVATKYYNIPRHDEDLGQTLGYWGVGSGFHIVLPFFGPSNLRDLVGMSGDYFAKPLSYVDPTSAELALKSYEEGNKLSLNPDMYKNLKKDAVDLYPFLRDAYEQRRERLIKE</sequence>
<keyword evidence="5" id="KW-0449">Lipoprotein</keyword>
<dbReference type="PANTHER" id="PTHR30035">
    <property type="entry name" value="LIPOPROTEIN VACJ-RELATED"/>
    <property type="match status" value="1"/>
</dbReference>
<proteinExistence type="inferred from homology"/>
<dbReference type="Proteomes" id="UP001173801">
    <property type="component" value="Unassembled WGS sequence"/>
</dbReference>
<dbReference type="RefSeq" id="WP_284936548.1">
    <property type="nucleotide sequence ID" value="NZ_JANURM010000001.1"/>
</dbReference>
<feature type="signal peptide" evidence="3">
    <location>
        <begin position="1"/>
        <end position="19"/>
    </location>
</feature>
<name>A0ABT7HM58_9BACT</name>
<dbReference type="PRINTS" id="PR01805">
    <property type="entry name" value="VACJLIPOPROT"/>
</dbReference>
<gene>
    <name evidence="4" type="ORF">NYG85_00295</name>
    <name evidence="5" type="ORF">NYG85_01370</name>
</gene>
<evidence type="ECO:0000313" key="6">
    <source>
        <dbReference type="Proteomes" id="UP001173801"/>
    </source>
</evidence>
<dbReference type="InterPro" id="IPR007428">
    <property type="entry name" value="MlaA"/>
</dbReference>
<comment type="similarity">
    <text evidence="1">Belongs to the MlaA family.</text>
</comment>
<feature type="chain" id="PRO_5045032361" evidence="3">
    <location>
        <begin position="20"/>
        <end position="234"/>
    </location>
</feature>
<comment type="caution">
    <text evidence="5">The sequence shown here is derived from an EMBL/GenBank/DDBJ whole genome shotgun (WGS) entry which is preliminary data.</text>
</comment>
<evidence type="ECO:0000256" key="1">
    <source>
        <dbReference type="ARBA" id="ARBA00010634"/>
    </source>
</evidence>
<reference evidence="5" key="2">
    <citation type="journal article" date="2023" name="Microorganisms">
        <title>Isolation and Genomic Characteristics of Cat-Borne Campylobacter felis sp. nov. and Sheep-Borne Campylobacter ovis sp. nov.</title>
        <authorList>
            <person name="Wang H."/>
            <person name="Li Y."/>
            <person name="Gu Y."/>
            <person name="Zhou G."/>
            <person name="Chen X."/>
            <person name="Zhang X."/>
            <person name="Shao Z."/>
            <person name="Zhang J."/>
            <person name="Zhang M."/>
        </authorList>
    </citation>
    <scope>NUCLEOTIDE SEQUENCE</scope>
    <source>
        <strain evidence="5">PS10</strain>
    </source>
</reference>
<protein>
    <submittedName>
        <fullName evidence="5">VacJ family lipoprotein</fullName>
    </submittedName>
</protein>
<keyword evidence="2 3" id="KW-0732">Signal</keyword>
<keyword evidence="6" id="KW-1185">Reference proteome</keyword>
<dbReference type="Pfam" id="PF04333">
    <property type="entry name" value="MlaA"/>
    <property type="match status" value="1"/>
</dbReference>
<dbReference type="PANTHER" id="PTHR30035:SF3">
    <property type="entry name" value="INTERMEMBRANE PHOSPHOLIPID TRANSPORT SYSTEM LIPOPROTEIN MLAA"/>
    <property type="match status" value="1"/>
</dbReference>
<reference evidence="5" key="1">
    <citation type="submission" date="2022-08" db="EMBL/GenBank/DDBJ databases">
        <authorList>
            <person name="Wang H."/>
        </authorList>
    </citation>
    <scope>NUCLEOTIDE SEQUENCE</scope>
    <source>
        <strain evidence="5">PS10</strain>
    </source>
</reference>
<evidence type="ECO:0000313" key="4">
    <source>
        <dbReference type="EMBL" id="MDL0087815.1"/>
    </source>
</evidence>
<evidence type="ECO:0000256" key="3">
    <source>
        <dbReference type="SAM" id="SignalP"/>
    </source>
</evidence>
<dbReference type="EMBL" id="JANURM010000001">
    <property type="protein sequence ID" value="MDL0088026.1"/>
    <property type="molecule type" value="Genomic_DNA"/>
</dbReference>
<organism evidence="5 6">
    <name type="scientific">Campylobacter gastrosuis</name>
    <dbReference type="NCBI Taxonomy" id="2974576"/>
    <lineage>
        <taxon>Bacteria</taxon>
        <taxon>Pseudomonadati</taxon>
        <taxon>Campylobacterota</taxon>
        <taxon>Epsilonproteobacteria</taxon>
        <taxon>Campylobacterales</taxon>
        <taxon>Campylobacteraceae</taxon>
        <taxon>Campylobacter</taxon>
    </lineage>
</organism>
<evidence type="ECO:0000313" key="5">
    <source>
        <dbReference type="EMBL" id="MDL0088026.1"/>
    </source>
</evidence>
<evidence type="ECO:0000256" key="2">
    <source>
        <dbReference type="ARBA" id="ARBA00022729"/>
    </source>
</evidence>
<accession>A0ABT7HM58</accession>
<dbReference type="EMBL" id="JANURM010000001">
    <property type="protein sequence ID" value="MDL0087815.1"/>
    <property type="molecule type" value="Genomic_DNA"/>
</dbReference>